<accession>A0A2S2RAD6</accession>
<dbReference type="PANTHER" id="PTHR45749:SF23">
    <property type="entry name" value="ZINC FINGER MYM-TYPE PROTEIN 1-LIKE"/>
    <property type="match status" value="1"/>
</dbReference>
<dbReference type="InterPro" id="IPR012337">
    <property type="entry name" value="RNaseH-like_sf"/>
</dbReference>
<protein>
    <recommendedName>
        <fullName evidence="2">Zinc finger MYM-type protein 1</fullName>
    </recommendedName>
</protein>
<dbReference type="AlphaFoldDB" id="A0A2S2RAD6"/>
<proteinExistence type="predicted"/>
<dbReference type="PANTHER" id="PTHR45749">
    <property type="match status" value="1"/>
</dbReference>
<sequence>MVDNEIDINLCRGQSYDNASNMSGPCSGMQAIIKAKNPFADFIPCTAHSLNLVGQSTVDCCVKTVSFFGFVQELYNFFSASKSRWSILKKSLDSKCQVPKSIAKTRWSANAESINALSIGYKDIFIQLWNI</sequence>
<reference evidence="1" key="1">
    <citation type="submission" date="2018-04" db="EMBL/GenBank/DDBJ databases">
        <title>Transcriptome assembly of Sipha flava.</title>
        <authorList>
            <person name="Scully E.D."/>
            <person name="Geib S.M."/>
            <person name="Palmer N.A."/>
            <person name="Koch K."/>
            <person name="Bradshaw J."/>
            <person name="Heng-Moss T."/>
            <person name="Sarath G."/>
        </authorList>
    </citation>
    <scope>NUCLEOTIDE SEQUENCE</scope>
</reference>
<name>A0A2S2RAD6_9HEMI</name>
<organism evidence="1">
    <name type="scientific">Sipha flava</name>
    <name type="common">yellow sugarcane aphid</name>
    <dbReference type="NCBI Taxonomy" id="143950"/>
    <lineage>
        <taxon>Eukaryota</taxon>
        <taxon>Metazoa</taxon>
        <taxon>Ecdysozoa</taxon>
        <taxon>Arthropoda</taxon>
        <taxon>Hexapoda</taxon>
        <taxon>Insecta</taxon>
        <taxon>Pterygota</taxon>
        <taxon>Neoptera</taxon>
        <taxon>Paraneoptera</taxon>
        <taxon>Hemiptera</taxon>
        <taxon>Sternorrhyncha</taxon>
        <taxon>Aphidomorpha</taxon>
        <taxon>Aphidoidea</taxon>
        <taxon>Aphididae</taxon>
        <taxon>Sipha</taxon>
    </lineage>
</organism>
<dbReference type="EMBL" id="GGMS01017814">
    <property type="protein sequence ID" value="MBY87017.1"/>
    <property type="molecule type" value="Transcribed_RNA"/>
</dbReference>
<evidence type="ECO:0000313" key="1">
    <source>
        <dbReference type="EMBL" id="MBY87017.1"/>
    </source>
</evidence>
<dbReference type="OrthoDB" id="6778351at2759"/>
<gene>
    <name evidence="1" type="ORF">g.140920</name>
</gene>
<evidence type="ECO:0008006" key="2">
    <source>
        <dbReference type="Google" id="ProtNLM"/>
    </source>
</evidence>
<dbReference type="SUPFAM" id="SSF53098">
    <property type="entry name" value="Ribonuclease H-like"/>
    <property type="match status" value="1"/>
</dbReference>